<name>A0A0C2FKP7_9BILA</name>
<evidence type="ECO:0000313" key="2">
    <source>
        <dbReference type="Proteomes" id="UP000054047"/>
    </source>
</evidence>
<reference evidence="1 2" key="1">
    <citation type="submission" date="2013-12" db="EMBL/GenBank/DDBJ databases">
        <title>Draft genome of the parsitic nematode Ancylostoma duodenale.</title>
        <authorList>
            <person name="Mitreva M."/>
        </authorList>
    </citation>
    <scope>NUCLEOTIDE SEQUENCE [LARGE SCALE GENOMIC DNA]</scope>
    <source>
        <strain evidence="1 2">Zhejiang</strain>
    </source>
</reference>
<evidence type="ECO:0000313" key="1">
    <source>
        <dbReference type="EMBL" id="KIH49160.1"/>
    </source>
</evidence>
<dbReference type="EMBL" id="KN754805">
    <property type="protein sequence ID" value="KIH49160.1"/>
    <property type="molecule type" value="Genomic_DNA"/>
</dbReference>
<dbReference type="Proteomes" id="UP000054047">
    <property type="component" value="Unassembled WGS sequence"/>
</dbReference>
<proteinExistence type="predicted"/>
<sequence length="186" mass="21393">MNRSYMRAEVAHQAIDMIPTTFAMELEHPHMDPLLCTTLYRRRNIAEVRLSIKEVPELLVTVEGLLDTVEGLLVTVEGLLIKDRMVLALLVAVDGPRVTGRIRHFTCRRIITVHELLIKGHKRPITSRRVLGMDLAHRVLEVLVVGRLHLFTTETHHQNVAHTLREMELAHHYTTVVRATRKLLEM</sequence>
<gene>
    <name evidence="1" type="ORF">ANCDUO_20766</name>
</gene>
<dbReference type="AlphaFoldDB" id="A0A0C2FKP7"/>
<keyword evidence="2" id="KW-1185">Reference proteome</keyword>
<protein>
    <submittedName>
        <fullName evidence="1">Uncharacterized protein</fullName>
    </submittedName>
</protein>
<organism evidence="1 2">
    <name type="scientific">Ancylostoma duodenale</name>
    <dbReference type="NCBI Taxonomy" id="51022"/>
    <lineage>
        <taxon>Eukaryota</taxon>
        <taxon>Metazoa</taxon>
        <taxon>Ecdysozoa</taxon>
        <taxon>Nematoda</taxon>
        <taxon>Chromadorea</taxon>
        <taxon>Rhabditida</taxon>
        <taxon>Rhabditina</taxon>
        <taxon>Rhabditomorpha</taxon>
        <taxon>Strongyloidea</taxon>
        <taxon>Ancylostomatidae</taxon>
        <taxon>Ancylostomatinae</taxon>
        <taxon>Ancylostoma</taxon>
    </lineage>
</organism>
<accession>A0A0C2FKP7</accession>